<dbReference type="Pfam" id="PF13456">
    <property type="entry name" value="RVT_3"/>
    <property type="match status" value="1"/>
</dbReference>
<dbReference type="EMBL" id="JARKNE010000009">
    <property type="protein sequence ID" value="KAK5803195.1"/>
    <property type="molecule type" value="Genomic_DNA"/>
</dbReference>
<dbReference type="PANTHER" id="PTHR48475">
    <property type="entry name" value="RIBONUCLEASE H"/>
    <property type="match status" value="1"/>
</dbReference>
<sequence length="188" mass="22073">MAEYEVCIMGLQAAIERGIKTLEVYGDSALVIYQLRGEWETRDPKLINYRMVVLGLLREFDDISFNYLSRDENQMADALATLASMIKANKEEEMRPIQMSVYEFPTSCYNLEEEENDENPWYQDILRYARDSKYPAQASENDKRTLRRLACDYVLDGDVLYKKRKEQQNFYWGNSVLVSLRDGSSFTY</sequence>
<dbReference type="CDD" id="cd09279">
    <property type="entry name" value="RNase_HI_like"/>
    <property type="match status" value="1"/>
</dbReference>
<comment type="caution">
    <text evidence="2">The sequence shown here is derived from an EMBL/GenBank/DDBJ whole genome shotgun (WGS) entry which is preliminary data.</text>
</comment>
<dbReference type="InterPro" id="IPR036397">
    <property type="entry name" value="RNaseH_sf"/>
</dbReference>
<feature type="domain" description="RNase H type-1" evidence="1">
    <location>
        <begin position="1"/>
        <end position="82"/>
    </location>
</feature>
<dbReference type="SUPFAM" id="SSF53098">
    <property type="entry name" value="Ribonuclease H-like"/>
    <property type="match status" value="1"/>
</dbReference>
<reference evidence="2 3" key="1">
    <citation type="submission" date="2023-03" db="EMBL/GenBank/DDBJ databases">
        <title>WGS of Gossypium arboreum.</title>
        <authorList>
            <person name="Yu D."/>
        </authorList>
    </citation>
    <scope>NUCLEOTIDE SEQUENCE [LARGE SCALE GENOMIC DNA]</scope>
    <source>
        <tissue evidence="2">Leaf</tissue>
    </source>
</reference>
<dbReference type="InterPro" id="IPR002156">
    <property type="entry name" value="RNaseH_domain"/>
</dbReference>
<dbReference type="PANTHER" id="PTHR48475:SF1">
    <property type="entry name" value="RNASE H TYPE-1 DOMAIN-CONTAINING PROTEIN"/>
    <property type="match status" value="1"/>
</dbReference>
<proteinExistence type="predicted"/>
<accession>A0ABR0NPD0</accession>
<dbReference type="InterPro" id="IPR012337">
    <property type="entry name" value="RNaseH-like_sf"/>
</dbReference>
<evidence type="ECO:0000313" key="3">
    <source>
        <dbReference type="Proteomes" id="UP001358586"/>
    </source>
</evidence>
<organism evidence="2 3">
    <name type="scientific">Gossypium arboreum</name>
    <name type="common">Tree cotton</name>
    <name type="synonym">Gossypium nanking</name>
    <dbReference type="NCBI Taxonomy" id="29729"/>
    <lineage>
        <taxon>Eukaryota</taxon>
        <taxon>Viridiplantae</taxon>
        <taxon>Streptophyta</taxon>
        <taxon>Embryophyta</taxon>
        <taxon>Tracheophyta</taxon>
        <taxon>Spermatophyta</taxon>
        <taxon>Magnoliopsida</taxon>
        <taxon>eudicotyledons</taxon>
        <taxon>Gunneridae</taxon>
        <taxon>Pentapetalae</taxon>
        <taxon>rosids</taxon>
        <taxon>malvids</taxon>
        <taxon>Malvales</taxon>
        <taxon>Malvaceae</taxon>
        <taxon>Malvoideae</taxon>
        <taxon>Gossypium</taxon>
    </lineage>
</organism>
<gene>
    <name evidence="2" type="ORF">PVK06_030837</name>
</gene>
<dbReference type="Proteomes" id="UP001358586">
    <property type="component" value="Chromosome 9"/>
</dbReference>
<evidence type="ECO:0000313" key="2">
    <source>
        <dbReference type="EMBL" id="KAK5803195.1"/>
    </source>
</evidence>
<protein>
    <recommendedName>
        <fullName evidence="1">RNase H type-1 domain-containing protein</fullName>
    </recommendedName>
</protein>
<name>A0ABR0NPD0_GOSAR</name>
<dbReference type="Gene3D" id="3.30.420.10">
    <property type="entry name" value="Ribonuclease H-like superfamily/Ribonuclease H"/>
    <property type="match status" value="1"/>
</dbReference>
<evidence type="ECO:0000259" key="1">
    <source>
        <dbReference type="Pfam" id="PF13456"/>
    </source>
</evidence>
<keyword evidence="3" id="KW-1185">Reference proteome</keyword>